<reference evidence="1 3" key="1">
    <citation type="journal article" date="2014" name="BMC Genomics">
        <title>Genome sequence of Anopheles sinensis provides insight into genetics basis of mosquito competence for malaria parasites.</title>
        <authorList>
            <person name="Zhou D."/>
            <person name="Zhang D."/>
            <person name="Ding G."/>
            <person name="Shi L."/>
            <person name="Hou Q."/>
            <person name="Ye Y."/>
            <person name="Xu Y."/>
            <person name="Zhou H."/>
            <person name="Xiong C."/>
            <person name="Li S."/>
            <person name="Yu J."/>
            <person name="Hong S."/>
            <person name="Yu X."/>
            <person name="Zou P."/>
            <person name="Chen C."/>
            <person name="Chang X."/>
            <person name="Wang W."/>
            <person name="Lv Y."/>
            <person name="Sun Y."/>
            <person name="Ma L."/>
            <person name="Shen B."/>
            <person name="Zhu C."/>
        </authorList>
    </citation>
    <scope>NUCLEOTIDE SEQUENCE [LARGE SCALE GENOMIC DNA]</scope>
</reference>
<dbReference type="AlphaFoldDB" id="A0A084VJ16"/>
<evidence type="ECO:0000313" key="1">
    <source>
        <dbReference type="EMBL" id="KFB37960.1"/>
    </source>
</evidence>
<dbReference type="EnsemblMetazoa" id="ASIC005130-RA">
    <property type="protein sequence ID" value="ASIC005130-PA"/>
    <property type="gene ID" value="ASIC005130"/>
</dbReference>
<gene>
    <name evidence="1" type="ORF">ZHAS_00005130</name>
</gene>
<dbReference type="EMBL" id="ATLV01013426">
    <property type="status" value="NOT_ANNOTATED_CDS"/>
    <property type="molecule type" value="Genomic_DNA"/>
</dbReference>
<protein>
    <submittedName>
        <fullName evidence="1 2">Uncharacterized protein</fullName>
    </submittedName>
</protein>
<proteinExistence type="predicted"/>
<dbReference type="Proteomes" id="UP000030765">
    <property type="component" value="Unassembled WGS sequence"/>
</dbReference>
<evidence type="ECO:0000313" key="3">
    <source>
        <dbReference type="Proteomes" id="UP000030765"/>
    </source>
</evidence>
<dbReference type="VEuPathDB" id="VectorBase:ASIC005130"/>
<sequence length="254" mass="27888">MLHSFSGFDKKLRSTLRPMNRAYQLQTVLKMCTNYHGVRWGGWGMGNRVVGGWVAFLPRLTFGVNTKSGKSNHQHVGVLFNPALLEVLIDEIYSTQRDPLRKAELTEWVLEVVAAGGVGVWIPFQPGVLFWVVFELQSSPGKVGRRMAQIEVPSATVTPIPSLPLDDSSPAIPPDPFRPTYARIFCQALSSPQPPGKVGFLLVGSVRSQAARKPTTVGQQVVAEIRVLRVLCEAKVLNTAVLATHACDFSEGRE</sequence>
<accession>A0A084VJ16</accession>
<evidence type="ECO:0000313" key="2">
    <source>
        <dbReference type="EnsemblMetazoa" id="ASIC005130-PA"/>
    </source>
</evidence>
<organism evidence="1">
    <name type="scientific">Anopheles sinensis</name>
    <name type="common">Mosquito</name>
    <dbReference type="NCBI Taxonomy" id="74873"/>
    <lineage>
        <taxon>Eukaryota</taxon>
        <taxon>Metazoa</taxon>
        <taxon>Ecdysozoa</taxon>
        <taxon>Arthropoda</taxon>
        <taxon>Hexapoda</taxon>
        <taxon>Insecta</taxon>
        <taxon>Pterygota</taxon>
        <taxon>Neoptera</taxon>
        <taxon>Endopterygota</taxon>
        <taxon>Diptera</taxon>
        <taxon>Nematocera</taxon>
        <taxon>Culicoidea</taxon>
        <taxon>Culicidae</taxon>
        <taxon>Anophelinae</taxon>
        <taxon>Anopheles</taxon>
    </lineage>
</organism>
<dbReference type="EMBL" id="KE524855">
    <property type="protein sequence ID" value="KFB37960.1"/>
    <property type="molecule type" value="Genomic_DNA"/>
</dbReference>
<reference evidence="2" key="2">
    <citation type="submission" date="2020-05" db="UniProtKB">
        <authorList>
            <consortium name="EnsemblMetazoa"/>
        </authorList>
    </citation>
    <scope>IDENTIFICATION</scope>
</reference>
<keyword evidence="3" id="KW-1185">Reference proteome</keyword>
<name>A0A084VJ16_ANOSI</name>